<dbReference type="InterPro" id="IPR007110">
    <property type="entry name" value="Ig-like_dom"/>
</dbReference>
<proteinExistence type="predicted"/>
<dbReference type="PROSITE" id="PS50835">
    <property type="entry name" value="IG_LIKE"/>
    <property type="match status" value="1"/>
</dbReference>
<dbReference type="SMART" id="SM00407">
    <property type="entry name" value="IGc1"/>
    <property type="match status" value="1"/>
</dbReference>
<evidence type="ECO:0000259" key="3">
    <source>
        <dbReference type="PROSITE" id="PS50835"/>
    </source>
</evidence>
<accession>A0A9D3N051</accession>
<organism evidence="4 5">
    <name type="scientific">Anguilla anguilla</name>
    <name type="common">European freshwater eel</name>
    <name type="synonym">Muraena anguilla</name>
    <dbReference type="NCBI Taxonomy" id="7936"/>
    <lineage>
        <taxon>Eukaryota</taxon>
        <taxon>Metazoa</taxon>
        <taxon>Chordata</taxon>
        <taxon>Craniata</taxon>
        <taxon>Vertebrata</taxon>
        <taxon>Euteleostomi</taxon>
        <taxon>Actinopterygii</taxon>
        <taxon>Neopterygii</taxon>
        <taxon>Teleostei</taxon>
        <taxon>Anguilliformes</taxon>
        <taxon>Anguillidae</taxon>
        <taxon>Anguilla</taxon>
    </lineage>
</organism>
<dbReference type="Proteomes" id="UP001044222">
    <property type="component" value="Unassembled WGS sequence"/>
</dbReference>
<keyword evidence="2" id="KW-0812">Transmembrane</keyword>
<evidence type="ECO:0000313" key="5">
    <source>
        <dbReference type="Proteomes" id="UP001044222"/>
    </source>
</evidence>
<evidence type="ECO:0000256" key="2">
    <source>
        <dbReference type="SAM" id="Phobius"/>
    </source>
</evidence>
<comment type="caution">
    <text evidence="4">The sequence shown here is derived from an EMBL/GenBank/DDBJ whole genome shotgun (WGS) entry which is preliminary data.</text>
</comment>
<evidence type="ECO:0000256" key="1">
    <source>
        <dbReference type="ARBA" id="ARBA00023319"/>
    </source>
</evidence>
<dbReference type="InterPro" id="IPR003597">
    <property type="entry name" value="Ig_C1-set"/>
</dbReference>
<dbReference type="InterPro" id="IPR050380">
    <property type="entry name" value="Immune_Resp_Modulators"/>
</dbReference>
<protein>
    <recommendedName>
        <fullName evidence="3">Ig-like domain-containing protein</fullName>
    </recommendedName>
</protein>
<dbReference type="Pfam" id="PF07654">
    <property type="entry name" value="C1-set"/>
    <property type="match status" value="1"/>
</dbReference>
<sequence length="184" mass="20704">MCSYSEAYFGSGTKLTVLESGINITRPKVKVLPPSIREGCVKKKTNRTLVCVATGFYPDHITVYWKVDGVNVTSGVRTDDTALRDEDNRFYSITSRLRVSYRKWFDTRSTFTCLTSFYNGNISVEDKDSIKGVNGGGMDREYLLKSGLTAKLSYSVFIAKSFLYGLFVSAVVWKIRSSAAKRYE</sequence>
<dbReference type="EMBL" id="JAFIRN010000001">
    <property type="protein sequence ID" value="KAG5857885.1"/>
    <property type="molecule type" value="Genomic_DNA"/>
</dbReference>
<keyword evidence="1" id="KW-0393">Immunoglobulin domain</keyword>
<feature type="transmembrane region" description="Helical" evidence="2">
    <location>
        <begin position="152"/>
        <end position="173"/>
    </location>
</feature>
<keyword evidence="5" id="KW-1185">Reference proteome</keyword>
<keyword evidence="2" id="KW-1133">Transmembrane helix</keyword>
<keyword evidence="2" id="KW-0472">Membrane</keyword>
<dbReference type="InterPro" id="IPR013783">
    <property type="entry name" value="Ig-like_fold"/>
</dbReference>
<dbReference type="SUPFAM" id="SSF48726">
    <property type="entry name" value="Immunoglobulin"/>
    <property type="match status" value="1"/>
</dbReference>
<reference evidence="4" key="1">
    <citation type="submission" date="2021-01" db="EMBL/GenBank/DDBJ databases">
        <title>A chromosome-scale assembly of European eel, Anguilla anguilla.</title>
        <authorList>
            <person name="Henkel C."/>
            <person name="Jong-Raadsen S.A."/>
            <person name="Dufour S."/>
            <person name="Weltzien F.-A."/>
            <person name="Palstra A.P."/>
            <person name="Pelster B."/>
            <person name="Spaink H.P."/>
            <person name="Van Den Thillart G.E."/>
            <person name="Jansen H."/>
            <person name="Zahm M."/>
            <person name="Klopp C."/>
            <person name="Cedric C."/>
            <person name="Louis A."/>
            <person name="Berthelot C."/>
            <person name="Parey E."/>
            <person name="Roest Crollius H."/>
            <person name="Montfort J."/>
            <person name="Robinson-Rechavi M."/>
            <person name="Bucao C."/>
            <person name="Bouchez O."/>
            <person name="Gislard M."/>
            <person name="Lluch J."/>
            <person name="Milhes M."/>
            <person name="Lampietro C."/>
            <person name="Lopez Roques C."/>
            <person name="Donnadieu C."/>
            <person name="Braasch I."/>
            <person name="Desvignes T."/>
            <person name="Postlethwait J."/>
            <person name="Bobe J."/>
            <person name="Guiguen Y."/>
            <person name="Dirks R."/>
        </authorList>
    </citation>
    <scope>NUCLEOTIDE SEQUENCE</scope>
    <source>
        <strain evidence="4">Tag_6206</strain>
        <tissue evidence="4">Liver</tissue>
    </source>
</reference>
<dbReference type="AlphaFoldDB" id="A0A9D3N051"/>
<dbReference type="Gene3D" id="2.60.40.10">
    <property type="entry name" value="Immunoglobulins"/>
    <property type="match status" value="1"/>
</dbReference>
<dbReference type="InterPro" id="IPR036179">
    <property type="entry name" value="Ig-like_dom_sf"/>
</dbReference>
<evidence type="ECO:0000313" key="4">
    <source>
        <dbReference type="EMBL" id="KAG5857885.1"/>
    </source>
</evidence>
<name>A0A9D3N051_ANGAN</name>
<dbReference type="PANTHER" id="PTHR23411">
    <property type="entry name" value="TAPASIN"/>
    <property type="match status" value="1"/>
</dbReference>
<feature type="domain" description="Ig-like" evidence="3">
    <location>
        <begin position="27"/>
        <end position="131"/>
    </location>
</feature>
<gene>
    <name evidence="4" type="ORF">ANANG_G00024140</name>
</gene>